<feature type="transmembrane region" description="Helical" evidence="2">
    <location>
        <begin position="353"/>
        <end position="377"/>
    </location>
</feature>
<feature type="transmembrane region" description="Helical" evidence="2">
    <location>
        <begin position="184"/>
        <end position="201"/>
    </location>
</feature>
<reference evidence="3 4" key="1">
    <citation type="submission" date="2018-03" db="EMBL/GenBank/DDBJ databases">
        <title>Genomic Encyclopedia of Archaeal and Bacterial Type Strains, Phase II (KMG-II): from individual species to whole genera.</title>
        <authorList>
            <person name="Goeker M."/>
        </authorList>
    </citation>
    <scope>NUCLEOTIDE SEQUENCE [LARGE SCALE GENOMIC DNA]</scope>
    <source>
        <strain evidence="3 4">DSM 45348</strain>
    </source>
</reference>
<name>A0A2T0S1K8_9ACTN</name>
<feature type="transmembrane region" description="Helical" evidence="2">
    <location>
        <begin position="397"/>
        <end position="416"/>
    </location>
</feature>
<evidence type="ECO:0000256" key="1">
    <source>
        <dbReference type="SAM" id="MobiDB-lite"/>
    </source>
</evidence>
<feature type="compositionally biased region" description="Low complexity" evidence="1">
    <location>
        <begin position="53"/>
        <end position="78"/>
    </location>
</feature>
<keyword evidence="2" id="KW-0812">Transmembrane</keyword>
<feature type="transmembrane region" description="Helical" evidence="2">
    <location>
        <begin position="269"/>
        <end position="290"/>
    </location>
</feature>
<evidence type="ECO:0000256" key="2">
    <source>
        <dbReference type="SAM" id="Phobius"/>
    </source>
</evidence>
<dbReference type="InterPro" id="IPR025291">
    <property type="entry name" value="DUF4153"/>
</dbReference>
<feature type="region of interest" description="Disordered" evidence="1">
    <location>
        <begin position="1"/>
        <end position="88"/>
    </location>
</feature>
<dbReference type="AlphaFoldDB" id="A0A2T0S1K8"/>
<feature type="transmembrane region" description="Helical" evidence="2">
    <location>
        <begin position="143"/>
        <end position="163"/>
    </location>
</feature>
<dbReference type="EMBL" id="PVZG01000011">
    <property type="protein sequence ID" value="PRY27290.1"/>
    <property type="molecule type" value="Genomic_DNA"/>
</dbReference>
<evidence type="ECO:0000313" key="3">
    <source>
        <dbReference type="EMBL" id="PRY27290.1"/>
    </source>
</evidence>
<feature type="transmembrane region" description="Helical" evidence="2">
    <location>
        <begin position="118"/>
        <end position="137"/>
    </location>
</feature>
<sequence>MPTTSPPPDRPAAPTPPQAAAQAPSQPTPSQPAPSQPAPSQPAPSQPAPSQPAPSQAAPSQAAPSQPAPSQAGAAIAPAGPPGSFRPAPGAPAVAPLYGPWADSSIFGRRWPGPGRPASLAAMVAVLLAAVVAALSVPLDRPGVGWSVAAIGGVVALIVARVVPDRLAPTAPRPLVKWRPRALGPARFAWSAATVALLAVGTVRAAGWLFVLCLATALLTGALAVTGGRSARGMALAAVLAPFAAPRALIWLVRGATTAHRGGGRGARIAATVAVSVALLLVFGSLFASADAAFADIITAVVPDIDAGTVTRWIFVFGVTTGIVGGAAFLRAAPPDLSGLDGPGRRRVGRLEWAVPLTLLVLLFGLFVGVQITVLFGGSQHVLGTEGLTYAEYARGGFWQLLIVTGLTLLVLAGAARWAPRETRTDRVLIRVVLGALAALTLVIVASALHRMDLYADTYGLTRLRVLVAVCEMWLGAVFVLVLGAGLRLRAAWLPRAVVAAGVLALLGLAAADPDHLIADRNVTLFERTGRIDTAYLSQLSADAVPALNRLSGYHRDCALEPVHEHLDTHRDDWRGANLARARARDVLRSDPPAAHTGCPGQYPTTR</sequence>
<feature type="transmembrane region" description="Helical" evidence="2">
    <location>
        <begin position="466"/>
        <end position="486"/>
    </location>
</feature>
<organism evidence="3 4">
    <name type="scientific">Pseudosporangium ferrugineum</name>
    <dbReference type="NCBI Taxonomy" id="439699"/>
    <lineage>
        <taxon>Bacteria</taxon>
        <taxon>Bacillati</taxon>
        <taxon>Actinomycetota</taxon>
        <taxon>Actinomycetes</taxon>
        <taxon>Micromonosporales</taxon>
        <taxon>Micromonosporaceae</taxon>
        <taxon>Pseudosporangium</taxon>
    </lineage>
</organism>
<feature type="transmembrane region" description="Helical" evidence="2">
    <location>
        <begin position="428"/>
        <end position="446"/>
    </location>
</feature>
<comment type="caution">
    <text evidence="3">The sequence shown here is derived from an EMBL/GenBank/DDBJ whole genome shotgun (WGS) entry which is preliminary data.</text>
</comment>
<protein>
    <submittedName>
        <fullName evidence="3">Uncharacterized protein DUF4173</fullName>
    </submittedName>
</protein>
<keyword evidence="4" id="KW-1185">Reference proteome</keyword>
<feature type="transmembrane region" description="Helical" evidence="2">
    <location>
        <begin position="207"/>
        <end position="226"/>
    </location>
</feature>
<dbReference type="Proteomes" id="UP000239209">
    <property type="component" value="Unassembled WGS sequence"/>
</dbReference>
<keyword evidence="2" id="KW-1133">Transmembrane helix</keyword>
<feature type="transmembrane region" description="Helical" evidence="2">
    <location>
        <begin position="310"/>
        <end position="332"/>
    </location>
</feature>
<feature type="compositionally biased region" description="Pro residues" evidence="1">
    <location>
        <begin position="1"/>
        <end position="17"/>
    </location>
</feature>
<evidence type="ECO:0000313" key="4">
    <source>
        <dbReference type="Proteomes" id="UP000239209"/>
    </source>
</evidence>
<accession>A0A2T0S1K8</accession>
<dbReference type="Pfam" id="PF13687">
    <property type="entry name" value="DUF4153"/>
    <property type="match status" value="1"/>
</dbReference>
<proteinExistence type="predicted"/>
<gene>
    <name evidence="3" type="ORF">CLV70_111257</name>
</gene>
<keyword evidence="2" id="KW-0472">Membrane</keyword>
<feature type="transmembrane region" description="Helical" evidence="2">
    <location>
        <begin position="493"/>
        <end position="512"/>
    </location>
</feature>
<feature type="compositionally biased region" description="Pro residues" evidence="1">
    <location>
        <begin position="26"/>
        <end position="52"/>
    </location>
</feature>